<gene>
    <name evidence="1" type="ORF">G5S42_41745</name>
</gene>
<accession>A0A7Y6K8M2</accession>
<evidence type="ECO:0000313" key="1">
    <source>
        <dbReference type="EMBL" id="NUY05916.1"/>
    </source>
</evidence>
<proteinExistence type="predicted"/>
<name>A0A7Y6K8M2_9BURK</name>
<dbReference type="RefSeq" id="WP_176112378.1">
    <property type="nucleotide sequence ID" value="NZ_JBNDKX010000001.1"/>
</dbReference>
<comment type="caution">
    <text evidence="1">The sequence shown here is derived from an EMBL/GenBank/DDBJ whole genome shotgun (WGS) entry which is preliminary data.</text>
</comment>
<organism evidence="1 2">
    <name type="scientific">Paraburkholderia youngii</name>
    <dbReference type="NCBI Taxonomy" id="2782701"/>
    <lineage>
        <taxon>Bacteria</taxon>
        <taxon>Pseudomonadati</taxon>
        <taxon>Pseudomonadota</taxon>
        <taxon>Betaproteobacteria</taxon>
        <taxon>Burkholderiales</taxon>
        <taxon>Burkholderiaceae</taxon>
        <taxon>Paraburkholderia</taxon>
    </lineage>
</organism>
<evidence type="ECO:0000313" key="2">
    <source>
        <dbReference type="Proteomes" id="UP000594380"/>
    </source>
</evidence>
<dbReference type="Proteomes" id="UP000594380">
    <property type="component" value="Unassembled WGS sequence"/>
</dbReference>
<reference evidence="1 2" key="1">
    <citation type="submission" date="2020-02" db="EMBL/GenBank/DDBJ databases">
        <title>Paraburkholderia simonii sp. nov. and Paraburkholderia youngii sp. nov. Brazilian and Mexican Mimosa-associated rhizobia.</title>
        <authorList>
            <person name="Mavima L."/>
            <person name="Beukes C.W."/>
            <person name="Chan W.Y."/>
            <person name="Palmer M."/>
            <person name="De Meyer S.E."/>
            <person name="James E.K."/>
            <person name="Venter S.N."/>
            <person name="Steenkamp E.T."/>
        </authorList>
    </citation>
    <scope>NUCLEOTIDE SEQUENCE [LARGE SCALE GENOMIC DNA]</scope>
    <source>
        <strain evidence="1 2">JPY169</strain>
    </source>
</reference>
<dbReference type="EMBL" id="JAALDK010000003">
    <property type="protein sequence ID" value="NUY05916.1"/>
    <property type="molecule type" value="Genomic_DNA"/>
</dbReference>
<protein>
    <submittedName>
        <fullName evidence="1">Uncharacterized protein</fullName>
    </submittedName>
</protein>
<sequence length="70" mass="7529">MLTRGAHFAAAARKLREVFGDVPVIGCFIARTVIPNPFDDIDIDDLLLRLPGPSGGAQSHEKGHRGALFC</sequence>
<dbReference type="AlphaFoldDB" id="A0A7Y6K8M2"/>